<keyword evidence="1" id="KW-0812">Transmembrane</keyword>
<feature type="transmembrane region" description="Helical" evidence="1">
    <location>
        <begin position="342"/>
        <end position="372"/>
    </location>
</feature>
<sequence length="382" mass="44857">MKRNMFKLLRNIPNSTFLSIFLIVFFVVEAINKIQAGIWHTHFDIQKYIKLFSLVFMLGYLTLYHGKRLLYLIGITLIFCIGQFFIEEDGFSYLSIVGFSRYLLFITIVIFFSEFAQKKIPNFPIKIFHIFILINSIIIILSFLFNIELFRTYAGERFGFNGLFMTSSNTTYFYLITFLCFFNRYRREVFSKPLFWIAVTAGCLVGTKSIYLALMILFFLAILFFIRNNRTKYIFLISLFLIGSVGLYFFFSTKVFSTIVNENGWLTAILSTRNQLLVDETIPFVQKNWNVLNYLFGGLANPFLRPQLELLDLLLFFGILGGAFYIYTFAKFYFNFSIQKLFPVFTLALLFLVTLISGNFFYNATVPIYLIILKYSLLKFKK</sequence>
<reference evidence="2 3" key="1">
    <citation type="submission" date="2023-07" db="EMBL/GenBank/DDBJ databases">
        <title>Genomic Encyclopedia of Type Strains, Phase IV (KMG-IV): sequencing the most valuable type-strain genomes for metagenomic binning, comparative biology and taxonomic classification.</title>
        <authorList>
            <person name="Goeker M."/>
        </authorList>
    </citation>
    <scope>NUCLEOTIDE SEQUENCE [LARGE SCALE GENOMIC DNA]</scope>
    <source>
        <strain evidence="2 3">DSM 102814</strain>
    </source>
</reference>
<evidence type="ECO:0000313" key="3">
    <source>
        <dbReference type="Proteomes" id="UP001257659"/>
    </source>
</evidence>
<proteinExistence type="predicted"/>
<dbReference type="EMBL" id="JAVDQA010000001">
    <property type="protein sequence ID" value="MDR6299820.1"/>
    <property type="molecule type" value="Genomic_DNA"/>
</dbReference>
<evidence type="ECO:0008006" key="4">
    <source>
        <dbReference type="Google" id="ProtNLM"/>
    </source>
</evidence>
<feature type="transmembrane region" description="Helical" evidence="1">
    <location>
        <begin position="92"/>
        <end position="115"/>
    </location>
</feature>
<feature type="transmembrane region" description="Helical" evidence="1">
    <location>
        <begin position="310"/>
        <end position="330"/>
    </location>
</feature>
<evidence type="ECO:0000313" key="2">
    <source>
        <dbReference type="EMBL" id="MDR6299820.1"/>
    </source>
</evidence>
<keyword evidence="3" id="KW-1185">Reference proteome</keyword>
<dbReference type="RefSeq" id="WP_378928308.1">
    <property type="nucleotide sequence ID" value="NZ_JBHLUA010000012.1"/>
</dbReference>
<feature type="transmembrane region" description="Helical" evidence="1">
    <location>
        <begin position="127"/>
        <end position="147"/>
    </location>
</feature>
<feature type="transmembrane region" description="Helical" evidence="1">
    <location>
        <begin position="233"/>
        <end position="251"/>
    </location>
</feature>
<accession>A0ABU1K2I4</accession>
<dbReference type="Proteomes" id="UP001257659">
    <property type="component" value="Unassembled WGS sequence"/>
</dbReference>
<feature type="transmembrane region" description="Helical" evidence="1">
    <location>
        <begin position="194"/>
        <end position="227"/>
    </location>
</feature>
<keyword evidence="1" id="KW-1133">Transmembrane helix</keyword>
<keyword evidence="1" id="KW-0472">Membrane</keyword>
<organism evidence="2 3">
    <name type="scientific">Mesonia maritima</name>
    <dbReference type="NCBI Taxonomy" id="1793873"/>
    <lineage>
        <taxon>Bacteria</taxon>
        <taxon>Pseudomonadati</taxon>
        <taxon>Bacteroidota</taxon>
        <taxon>Flavobacteriia</taxon>
        <taxon>Flavobacteriales</taxon>
        <taxon>Flavobacteriaceae</taxon>
        <taxon>Mesonia</taxon>
    </lineage>
</organism>
<comment type="caution">
    <text evidence="2">The sequence shown here is derived from an EMBL/GenBank/DDBJ whole genome shotgun (WGS) entry which is preliminary data.</text>
</comment>
<gene>
    <name evidence="2" type="ORF">GGR31_000436</name>
</gene>
<name>A0ABU1K2I4_9FLAO</name>
<protein>
    <recommendedName>
        <fullName evidence="4">O-antigen ligase-like membrane protein</fullName>
    </recommendedName>
</protein>
<evidence type="ECO:0000256" key="1">
    <source>
        <dbReference type="SAM" id="Phobius"/>
    </source>
</evidence>
<feature type="transmembrane region" description="Helical" evidence="1">
    <location>
        <begin position="69"/>
        <end position="86"/>
    </location>
</feature>
<feature type="transmembrane region" description="Helical" evidence="1">
    <location>
        <begin position="159"/>
        <end position="182"/>
    </location>
</feature>